<dbReference type="EMBL" id="JAAAJB010000797">
    <property type="protein sequence ID" value="KAG0251032.1"/>
    <property type="molecule type" value="Genomic_DNA"/>
</dbReference>
<feature type="compositionally biased region" description="Acidic residues" evidence="1">
    <location>
        <begin position="401"/>
        <end position="428"/>
    </location>
</feature>
<evidence type="ECO:0000256" key="1">
    <source>
        <dbReference type="SAM" id="MobiDB-lite"/>
    </source>
</evidence>
<sequence length="428" mass="48214">MGKARKKTRTHKKVEEGENPNAPKVPKTFVMRSGEVGSSVMALVNDIRRVMEPNTATKLRERKHNRLRDFVAVAGPLGVTHFVVLSKTEISTNLRIARLPRGPTLQFQVKTYSLAKDIASMQKAPKSPGFEFHFAPLLVLNNFGDSNEMKLMSTVFQNMFPPLNIQNMQLADVRRVVLLNYNNETKHIDFRHYSITVKPVGVSKSVKRVLTTNVPDLTGFDDISDYVLRGAYASESDIEDGPDSHVTLGQDYVGRNNRRQEQRAIKLQELGPRMELKLVKIQAGMCDGEVLYHDYIKLSAEELKKQKAVRSKKNQEKALRRKEQEANVVKKKAEREAAKEAHRLATGGAPRAKKDDDEDEEEEGDESTGDKRKRSGDDDGSLFDDEEDTYSDMGDFGPQGSDDDFSAGEDEDEPMDDDDQMDAFSDDE</sequence>
<dbReference type="AlphaFoldDB" id="A0A9P6TY06"/>
<organism evidence="3 4">
    <name type="scientific">Actinomortierella ambigua</name>
    <dbReference type="NCBI Taxonomy" id="1343610"/>
    <lineage>
        <taxon>Eukaryota</taxon>
        <taxon>Fungi</taxon>
        <taxon>Fungi incertae sedis</taxon>
        <taxon>Mucoromycota</taxon>
        <taxon>Mortierellomycotina</taxon>
        <taxon>Mortierellomycetes</taxon>
        <taxon>Mortierellales</taxon>
        <taxon>Mortierellaceae</taxon>
        <taxon>Actinomortierella</taxon>
    </lineage>
</organism>
<dbReference type="OrthoDB" id="10261452at2759"/>
<dbReference type="SUPFAM" id="SSF52954">
    <property type="entry name" value="Class II aaRS ABD-related"/>
    <property type="match status" value="1"/>
</dbReference>
<dbReference type="GO" id="GO:0006364">
    <property type="term" value="P:rRNA processing"/>
    <property type="evidence" value="ECO:0007669"/>
    <property type="project" value="InterPro"/>
</dbReference>
<dbReference type="InterPro" id="IPR007109">
    <property type="entry name" value="Brix"/>
</dbReference>
<comment type="caution">
    <text evidence="3">The sequence shown here is derived from an EMBL/GenBank/DDBJ whole genome shotgun (WGS) entry which is preliminary data.</text>
</comment>
<feature type="compositionally biased region" description="Acidic residues" evidence="1">
    <location>
        <begin position="356"/>
        <end position="367"/>
    </location>
</feature>
<feature type="region of interest" description="Disordered" evidence="1">
    <location>
        <begin position="309"/>
        <end position="428"/>
    </location>
</feature>
<evidence type="ECO:0000313" key="4">
    <source>
        <dbReference type="Proteomes" id="UP000807716"/>
    </source>
</evidence>
<protein>
    <recommendedName>
        <fullName evidence="2">Brix domain-containing protein</fullName>
    </recommendedName>
</protein>
<dbReference type="Proteomes" id="UP000807716">
    <property type="component" value="Unassembled WGS sequence"/>
</dbReference>
<feature type="domain" description="Brix" evidence="2">
    <location>
        <begin position="26"/>
        <end position="287"/>
    </location>
</feature>
<proteinExistence type="predicted"/>
<name>A0A9P6TY06_9FUNG</name>
<feature type="compositionally biased region" description="Acidic residues" evidence="1">
    <location>
        <begin position="378"/>
        <end position="390"/>
    </location>
</feature>
<feature type="compositionally biased region" description="Basic and acidic residues" evidence="1">
    <location>
        <begin position="331"/>
        <end position="343"/>
    </location>
</feature>
<dbReference type="PANTHER" id="PTHR12661">
    <property type="entry name" value="PETER PAN-RELATED"/>
    <property type="match status" value="1"/>
</dbReference>
<dbReference type="PANTHER" id="PTHR12661:SF5">
    <property type="entry name" value="SUPPRESSOR OF SWI4 1 HOMOLOG"/>
    <property type="match status" value="1"/>
</dbReference>
<gene>
    <name evidence="3" type="ORF">DFQ27_009036</name>
</gene>
<feature type="compositionally biased region" description="Basic and acidic residues" evidence="1">
    <location>
        <begin position="313"/>
        <end position="325"/>
    </location>
</feature>
<evidence type="ECO:0000259" key="2">
    <source>
        <dbReference type="PROSITE" id="PS50833"/>
    </source>
</evidence>
<dbReference type="Pfam" id="PF04427">
    <property type="entry name" value="Brix"/>
    <property type="match status" value="1"/>
</dbReference>
<dbReference type="GO" id="GO:0019843">
    <property type="term" value="F:rRNA binding"/>
    <property type="evidence" value="ECO:0007669"/>
    <property type="project" value="InterPro"/>
</dbReference>
<keyword evidence="4" id="KW-1185">Reference proteome</keyword>
<feature type="region of interest" description="Disordered" evidence="1">
    <location>
        <begin position="1"/>
        <end position="26"/>
    </location>
</feature>
<dbReference type="GO" id="GO:0000027">
    <property type="term" value="P:ribosomal large subunit assembly"/>
    <property type="evidence" value="ECO:0007669"/>
    <property type="project" value="TreeGrafter"/>
</dbReference>
<dbReference type="GO" id="GO:0030687">
    <property type="term" value="C:preribosome, large subunit precursor"/>
    <property type="evidence" value="ECO:0007669"/>
    <property type="project" value="TreeGrafter"/>
</dbReference>
<dbReference type="SMART" id="SM00879">
    <property type="entry name" value="Brix"/>
    <property type="match status" value="1"/>
</dbReference>
<dbReference type="InterPro" id="IPR045112">
    <property type="entry name" value="PPAN-like"/>
</dbReference>
<accession>A0A9P6TY06</accession>
<feature type="compositionally biased region" description="Basic residues" evidence="1">
    <location>
        <begin position="1"/>
        <end position="12"/>
    </location>
</feature>
<reference evidence="3" key="1">
    <citation type="journal article" date="2020" name="Fungal Divers.">
        <title>Resolving the Mortierellaceae phylogeny through synthesis of multi-gene phylogenetics and phylogenomics.</title>
        <authorList>
            <person name="Vandepol N."/>
            <person name="Liber J."/>
            <person name="Desiro A."/>
            <person name="Na H."/>
            <person name="Kennedy M."/>
            <person name="Barry K."/>
            <person name="Grigoriev I.V."/>
            <person name="Miller A.N."/>
            <person name="O'Donnell K."/>
            <person name="Stajich J.E."/>
            <person name="Bonito G."/>
        </authorList>
    </citation>
    <scope>NUCLEOTIDE SEQUENCE</scope>
    <source>
        <strain evidence="3">BC1065</strain>
    </source>
</reference>
<dbReference type="PROSITE" id="PS50833">
    <property type="entry name" value="BRIX"/>
    <property type="match status" value="1"/>
</dbReference>
<evidence type="ECO:0000313" key="3">
    <source>
        <dbReference type="EMBL" id="KAG0251032.1"/>
    </source>
</evidence>